<sequence>MFFSLRNRLIAVFVVLLVISFCVMFLISYNKSSAILRSDSETAALEKMTAYTALINSTIGQIYDFSSVIYNSEITNEWSEFVSDPNPSDGQKMLKNIQLSKFLTRTVNNYSIIATASIYRKDGLYVGLDNRILQDPSFLEADWYTRFYESEQHWAPAGVDPFEPVRLKQHEVISFLIPIGTFSISQATAVMKVNVRAEYFKDPLSQVHLGTHGTIFLLSGEGEPLLGQPLSDFGEPVLNKLGEIRERGPREGVFYAKPQGEDMIYVYKKLQFNDWMLVGAVSEKELLANLINLKSGILVATGTLLVFAVLAAVWISYSITKPLGGLVAAMRLVQRGEFAQAEQRIPERLQVNHEVGFVTVTFRNMIVRLRAHLKSEFELKLRRQQAEYRALLMQINPHFLFNTLELLSSLVIQRRTDDAVDVIESLGKMLRFSLNAKSDLIPLRDEVTYTESFAAILNHRFAEQLDLTMENAVPDRPVYIVKFILQPLVENAVKYSQVKSDVAVVRIRIWEEEQRLFLQVADNGMGMEPELVRQLNEEYQHSQLEQVLSTGGRQIGLRNILARCALYYGAGFEFSIQSAPGEGTTITLSLPIGEGNADV</sequence>
<dbReference type="InterPro" id="IPR004358">
    <property type="entry name" value="Sig_transdc_His_kin-like_C"/>
</dbReference>
<reference evidence="15" key="1">
    <citation type="submission" date="2022-04" db="EMBL/GenBank/DDBJ databases">
        <authorList>
            <person name="Seo M.-J."/>
        </authorList>
    </citation>
    <scope>NUCLEOTIDE SEQUENCE</scope>
    <source>
        <strain evidence="15">MBLB2552</strain>
    </source>
</reference>
<dbReference type="InterPro" id="IPR010559">
    <property type="entry name" value="Sig_transdc_His_kin_internal"/>
</dbReference>
<evidence type="ECO:0000256" key="8">
    <source>
        <dbReference type="ARBA" id="ARBA00022777"/>
    </source>
</evidence>
<feature type="domain" description="Histidine kinase" evidence="13">
    <location>
        <begin position="484"/>
        <end position="594"/>
    </location>
</feature>
<dbReference type="EC" id="2.7.13.3" evidence="3"/>
<evidence type="ECO:0000256" key="6">
    <source>
        <dbReference type="ARBA" id="ARBA00022679"/>
    </source>
</evidence>
<dbReference type="CDD" id="cd06225">
    <property type="entry name" value="HAMP"/>
    <property type="match status" value="1"/>
</dbReference>
<gene>
    <name evidence="15" type="ORF">M0651_09250</name>
</gene>
<dbReference type="Gene3D" id="3.30.565.10">
    <property type="entry name" value="Histidine kinase-like ATPase, C-terminal domain"/>
    <property type="match status" value="1"/>
</dbReference>
<dbReference type="GO" id="GO:0005886">
    <property type="term" value="C:plasma membrane"/>
    <property type="evidence" value="ECO:0007669"/>
    <property type="project" value="UniProtKB-SubCell"/>
</dbReference>
<evidence type="ECO:0000256" key="7">
    <source>
        <dbReference type="ARBA" id="ARBA00022741"/>
    </source>
</evidence>
<evidence type="ECO:0000256" key="11">
    <source>
        <dbReference type="ARBA" id="ARBA00023136"/>
    </source>
</evidence>
<dbReference type="Gene3D" id="6.10.340.10">
    <property type="match status" value="1"/>
</dbReference>
<keyword evidence="11 12" id="KW-0472">Membrane</keyword>
<dbReference type="EMBL" id="JALPRK010000006">
    <property type="protein sequence ID" value="MCK8487357.1"/>
    <property type="molecule type" value="Genomic_DNA"/>
</dbReference>
<dbReference type="Pfam" id="PF06580">
    <property type="entry name" value="His_kinase"/>
    <property type="match status" value="1"/>
</dbReference>
<dbReference type="PROSITE" id="PS50885">
    <property type="entry name" value="HAMP"/>
    <property type="match status" value="1"/>
</dbReference>
<keyword evidence="6" id="KW-0808">Transferase</keyword>
<dbReference type="PANTHER" id="PTHR34220">
    <property type="entry name" value="SENSOR HISTIDINE KINASE YPDA"/>
    <property type="match status" value="1"/>
</dbReference>
<organism evidence="15 16">
    <name type="scientific">Paenibacillus mellifer</name>
    <dbReference type="NCBI Taxonomy" id="2937794"/>
    <lineage>
        <taxon>Bacteria</taxon>
        <taxon>Bacillati</taxon>
        <taxon>Bacillota</taxon>
        <taxon>Bacilli</taxon>
        <taxon>Bacillales</taxon>
        <taxon>Paenibacillaceae</taxon>
        <taxon>Paenibacillus</taxon>
    </lineage>
</organism>
<keyword evidence="16" id="KW-1185">Reference proteome</keyword>
<dbReference type="InterPro" id="IPR003660">
    <property type="entry name" value="HAMP_dom"/>
</dbReference>
<dbReference type="Proteomes" id="UP001139534">
    <property type="component" value="Unassembled WGS sequence"/>
</dbReference>
<dbReference type="PANTHER" id="PTHR34220:SF7">
    <property type="entry name" value="SENSOR HISTIDINE KINASE YPDA"/>
    <property type="match status" value="1"/>
</dbReference>
<comment type="subcellular location">
    <subcellularLocation>
        <location evidence="2">Cell membrane</location>
        <topology evidence="2">Multi-pass membrane protein</topology>
    </subcellularLocation>
</comment>
<evidence type="ECO:0000259" key="13">
    <source>
        <dbReference type="PROSITE" id="PS50109"/>
    </source>
</evidence>
<feature type="transmembrane region" description="Helical" evidence="12">
    <location>
        <begin position="6"/>
        <end position="27"/>
    </location>
</feature>
<feature type="domain" description="HAMP" evidence="14">
    <location>
        <begin position="317"/>
        <end position="374"/>
    </location>
</feature>
<proteinExistence type="predicted"/>
<dbReference type="GO" id="GO:0000155">
    <property type="term" value="F:phosphorelay sensor kinase activity"/>
    <property type="evidence" value="ECO:0007669"/>
    <property type="project" value="InterPro"/>
</dbReference>
<keyword evidence="4" id="KW-1003">Cell membrane</keyword>
<dbReference type="PROSITE" id="PS50109">
    <property type="entry name" value="HIS_KIN"/>
    <property type="match status" value="1"/>
</dbReference>
<evidence type="ECO:0000256" key="4">
    <source>
        <dbReference type="ARBA" id="ARBA00022475"/>
    </source>
</evidence>
<dbReference type="InterPro" id="IPR036890">
    <property type="entry name" value="HATPase_C_sf"/>
</dbReference>
<name>A0A9X1Y4X2_9BACL</name>
<feature type="transmembrane region" description="Helical" evidence="12">
    <location>
        <begin position="297"/>
        <end position="317"/>
    </location>
</feature>
<evidence type="ECO:0000256" key="5">
    <source>
        <dbReference type="ARBA" id="ARBA00022553"/>
    </source>
</evidence>
<keyword evidence="12" id="KW-1133">Transmembrane helix</keyword>
<evidence type="ECO:0000256" key="12">
    <source>
        <dbReference type="SAM" id="Phobius"/>
    </source>
</evidence>
<dbReference type="PRINTS" id="PR00344">
    <property type="entry name" value="BCTRLSENSOR"/>
</dbReference>
<protein>
    <recommendedName>
        <fullName evidence="3">histidine kinase</fullName>
        <ecNumber evidence="3">2.7.13.3</ecNumber>
    </recommendedName>
</protein>
<keyword evidence="10" id="KW-0902">Two-component regulatory system</keyword>
<evidence type="ECO:0000256" key="3">
    <source>
        <dbReference type="ARBA" id="ARBA00012438"/>
    </source>
</evidence>
<evidence type="ECO:0000256" key="9">
    <source>
        <dbReference type="ARBA" id="ARBA00022840"/>
    </source>
</evidence>
<dbReference type="InterPro" id="IPR005467">
    <property type="entry name" value="His_kinase_dom"/>
</dbReference>
<dbReference type="InterPro" id="IPR003594">
    <property type="entry name" value="HATPase_dom"/>
</dbReference>
<keyword evidence="8 15" id="KW-0418">Kinase</keyword>
<accession>A0A9X1Y4X2</accession>
<dbReference type="RefSeq" id="WP_248551560.1">
    <property type="nucleotide sequence ID" value="NZ_JALPRK010000006.1"/>
</dbReference>
<evidence type="ECO:0000256" key="2">
    <source>
        <dbReference type="ARBA" id="ARBA00004651"/>
    </source>
</evidence>
<dbReference type="AlphaFoldDB" id="A0A9X1Y4X2"/>
<comment type="caution">
    <text evidence="15">The sequence shown here is derived from an EMBL/GenBank/DDBJ whole genome shotgun (WGS) entry which is preliminary data.</text>
</comment>
<evidence type="ECO:0000256" key="10">
    <source>
        <dbReference type="ARBA" id="ARBA00023012"/>
    </source>
</evidence>
<comment type="catalytic activity">
    <reaction evidence="1">
        <text>ATP + protein L-histidine = ADP + protein N-phospho-L-histidine.</text>
        <dbReference type="EC" id="2.7.13.3"/>
    </reaction>
</comment>
<keyword evidence="12" id="KW-0812">Transmembrane</keyword>
<evidence type="ECO:0000256" key="1">
    <source>
        <dbReference type="ARBA" id="ARBA00000085"/>
    </source>
</evidence>
<dbReference type="Pfam" id="PF02518">
    <property type="entry name" value="HATPase_c"/>
    <property type="match status" value="1"/>
</dbReference>
<dbReference type="InterPro" id="IPR050640">
    <property type="entry name" value="Bact_2-comp_sensor_kinase"/>
</dbReference>
<dbReference type="SMART" id="SM00387">
    <property type="entry name" value="HATPase_c"/>
    <property type="match status" value="1"/>
</dbReference>
<keyword evidence="7" id="KW-0547">Nucleotide-binding</keyword>
<evidence type="ECO:0000259" key="14">
    <source>
        <dbReference type="PROSITE" id="PS50885"/>
    </source>
</evidence>
<evidence type="ECO:0000313" key="15">
    <source>
        <dbReference type="EMBL" id="MCK8487357.1"/>
    </source>
</evidence>
<keyword evidence="9" id="KW-0067">ATP-binding</keyword>
<dbReference type="SUPFAM" id="SSF55874">
    <property type="entry name" value="ATPase domain of HSP90 chaperone/DNA topoisomerase II/histidine kinase"/>
    <property type="match status" value="1"/>
</dbReference>
<evidence type="ECO:0000313" key="16">
    <source>
        <dbReference type="Proteomes" id="UP001139534"/>
    </source>
</evidence>
<keyword evidence="5" id="KW-0597">Phosphoprotein</keyword>
<dbReference type="GO" id="GO:0005524">
    <property type="term" value="F:ATP binding"/>
    <property type="evidence" value="ECO:0007669"/>
    <property type="project" value="UniProtKB-KW"/>
</dbReference>